<comment type="catalytic activity">
    <reaction evidence="3">
        <text>xanthosine + phosphate = alpha-D-ribose 1-phosphate + xanthine</text>
        <dbReference type="Rhea" id="RHEA:27638"/>
        <dbReference type="ChEBI" id="CHEBI:17712"/>
        <dbReference type="ChEBI" id="CHEBI:18107"/>
        <dbReference type="ChEBI" id="CHEBI:43474"/>
        <dbReference type="ChEBI" id="CHEBI:57720"/>
        <dbReference type="EC" id="2.4.2.1"/>
    </reaction>
</comment>
<name>E4TXW7_SULKY</name>
<keyword evidence="5" id="KW-1185">Reference proteome</keyword>
<dbReference type="AlphaFoldDB" id="E4TXW7"/>
<dbReference type="InterPro" id="IPR014710">
    <property type="entry name" value="RmlC-like_jellyroll"/>
</dbReference>
<gene>
    <name evidence="3" type="primary">ppnP</name>
    <name evidence="4" type="ordered locus">Sulku_0213</name>
</gene>
<comment type="catalytic activity">
    <reaction evidence="3">
        <text>adenosine + phosphate = alpha-D-ribose 1-phosphate + adenine</text>
        <dbReference type="Rhea" id="RHEA:27642"/>
        <dbReference type="ChEBI" id="CHEBI:16335"/>
        <dbReference type="ChEBI" id="CHEBI:16708"/>
        <dbReference type="ChEBI" id="CHEBI:43474"/>
        <dbReference type="ChEBI" id="CHEBI:57720"/>
        <dbReference type="EC" id="2.4.2.1"/>
    </reaction>
</comment>
<dbReference type="GO" id="GO:0004850">
    <property type="term" value="F:uridine phosphorylase activity"/>
    <property type="evidence" value="ECO:0007669"/>
    <property type="project" value="RHEA"/>
</dbReference>
<protein>
    <recommendedName>
        <fullName evidence="3">Pyrimidine/purine nucleoside phosphorylase</fullName>
        <ecNumber evidence="3">2.4.2.1</ecNumber>
        <ecNumber evidence="3">2.4.2.2</ecNumber>
    </recommendedName>
    <alternativeName>
        <fullName evidence="3">Adenosine phosphorylase</fullName>
    </alternativeName>
    <alternativeName>
        <fullName evidence="3">Cytidine phosphorylase</fullName>
    </alternativeName>
    <alternativeName>
        <fullName evidence="3">Guanosine phosphorylase</fullName>
    </alternativeName>
    <alternativeName>
        <fullName evidence="3">Inosine phosphorylase</fullName>
    </alternativeName>
    <alternativeName>
        <fullName evidence="3">Thymidine phosphorylase</fullName>
    </alternativeName>
    <alternativeName>
        <fullName evidence="3">Uridine phosphorylase</fullName>
    </alternativeName>
    <alternativeName>
        <fullName evidence="3">Xanthosine phosphorylase</fullName>
    </alternativeName>
</protein>
<dbReference type="SUPFAM" id="SSF51182">
    <property type="entry name" value="RmlC-like cupins"/>
    <property type="match status" value="1"/>
</dbReference>
<dbReference type="PANTHER" id="PTHR36540">
    <property type="entry name" value="PYRIMIDINE/PURINE NUCLEOSIDE PHOSPHORYLASE"/>
    <property type="match status" value="1"/>
</dbReference>
<evidence type="ECO:0000256" key="3">
    <source>
        <dbReference type="HAMAP-Rule" id="MF_01537"/>
    </source>
</evidence>
<dbReference type="GO" id="GO:0047975">
    <property type="term" value="F:guanosine phosphorylase activity"/>
    <property type="evidence" value="ECO:0007669"/>
    <property type="project" value="RHEA"/>
</dbReference>
<proteinExistence type="inferred from homology"/>
<dbReference type="EC" id="2.4.2.1" evidence="3"/>
<comment type="catalytic activity">
    <reaction evidence="3">
        <text>guanosine + phosphate = alpha-D-ribose 1-phosphate + guanine</text>
        <dbReference type="Rhea" id="RHEA:13233"/>
        <dbReference type="ChEBI" id="CHEBI:16235"/>
        <dbReference type="ChEBI" id="CHEBI:16750"/>
        <dbReference type="ChEBI" id="CHEBI:43474"/>
        <dbReference type="ChEBI" id="CHEBI:57720"/>
        <dbReference type="EC" id="2.4.2.1"/>
    </reaction>
</comment>
<keyword evidence="1 3" id="KW-0328">Glycosyltransferase</keyword>
<dbReference type="InterPro" id="IPR011051">
    <property type="entry name" value="RmlC_Cupin_sf"/>
</dbReference>
<dbReference type="Gene3D" id="2.60.120.10">
    <property type="entry name" value="Jelly Rolls"/>
    <property type="match status" value="1"/>
</dbReference>
<accession>E4TXW7</accession>
<dbReference type="EMBL" id="CP002355">
    <property type="protein sequence ID" value="ADR32880.1"/>
    <property type="molecule type" value="Genomic_DNA"/>
</dbReference>
<dbReference type="EC" id="2.4.2.2" evidence="3"/>
<comment type="catalytic activity">
    <reaction evidence="3">
        <text>thymidine + phosphate = 2-deoxy-alpha-D-ribose 1-phosphate + thymine</text>
        <dbReference type="Rhea" id="RHEA:16037"/>
        <dbReference type="ChEBI" id="CHEBI:17748"/>
        <dbReference type="ChEBI" id="CHEBI:17821"/>
        <dbReference type="ChEBI" id="CHEBI:43474"/>
        <dbReference type="ChEBI" id="CHEBI:57259"/>
        <dbReference type="EC" id="2.4.2.2"/>
    </reaction>
</comment>
<comment type="catalytic activity">
    <reaction evidence="3">
        <text>cytidine + phosphate = cytosine + alpha-D-ribose 1-phosphate</text>
        <dbReference type="Rhea" id="RHEA:52540"/>
        <dbReference type="ChEBI" id="CHEBI:16040"/>
        <dbReference type="ChEBI" id="CHEBI:17562"/>
        <dbReference type="ChEBI" id="CHEBI:43474"/>
        <dbReference type="ChEBI" id="CHEBI:57720"/>
        <dbReference type="EC" id="2.4.2.2"/>
    </reaction>
</comment>
<dbReference type="RefSeq" id="WP_013459077.1">
    <property type="nucleotide sequence ID" value="NC_014762.1"/>
</dbReference>
<dbReference type="Proteomes" id="UP000008721">
    <property type="component" value="Chromosome"/>
</dbReference>
<keyword evidence="2 3" id="KW-0808">Transferase</keyword>
<comment type="catalytic activity">
    <reaction evidence="3">
        <text>inosine + phosphate = alpha-D-ribose 1-phosphate + hypoxanthine</text>
        <dbReference type="Rhea" id="RHEA:27646"/>
        <dbReference type="ChEBI" id="CHEBI:17368"/>
        <dbReference type="ChEBI" id="CHEBI:17596"/>
        <dbReference type="ChEBI" id="CHEBI:43474"/>
        <dbReference type="ChEBI" id="CHEBI:57720"/>
        <dbReference type="EC" id="2.4.2.1"/>
    </reaction>
</comment>
<organism evidence="4 5">
    <name type="scientific">Sulfuricurvum kujiense (strain ATCC BAA-921 / DSM 16994 / JCM 11577 / YK-1)</name>
    <dbReference type="NCBI Taxonomy" id="709032"/>
    <lineage>
        <taxon>Bacteria</taxon>
        <taxon>Pseudomonadati</taxon>
        <taxon>Campylobacterota</taxon>
        <taxon>Epsilonproteobacteria</taxon>
        <taxon>Campylobacterales</taxon>
        <taxon>Sulfurimonadaceae</taxon>
        <taxon>Sulfuricurvum</taxon>
    </lineage>
</organism>
<dbReference type="GO" id="GO:0004731">
    <property type="term" value="F:purine-nucleoside phosphorylase activity"/>
    <property type="evidence" value="ECO:0007669"/>
    <property type="project" value="UniProtKB-UniRule"/>
</dbReference>
<comment type="similarity">
    <text evidence="3">Belongs to the nucleoside phosphorylase PpnP family.</text>
</comment>
<evidence type="ECO:0000256" key="1">
    <source>
        <dbReference type="ARBA" id="ARBA00022676"/>
    </source>
</evidence>
<dbReference type="PANTHER" id="PTHR36540:SF1">
    <property type="entry name" value="PYRIMIDINE_PURINE NUCLEOSIDE PHOSPHORYLASE"/>
    <property type="match status" value="1"/>
</dbReference>
<evidence type="ECO:0000313" key="4">
    <source>
        <dbReference type="EMBL" id="ADR32880.1"/>
    </source>
</evidence>
<dbReference type="HOGENOM" id="CLU_157874_1_0_7"/>
<sequence length="105" mass="11589">MSQFINVTIDKKANVYFDGKVTSRTVHFADGSIKTLGIMAPGEYTFGTADKEIMEIMSGEMDIQLPGSDAWITINGPMSFEVPANSSFNLKVKTISDYCCSYIKE</sequence>
<comment type="function">
    <text evidence="3">Catalyzes the phosphorolysis of diverse nucleosides, yielding D-ribose 1-phosphate and the respective free bases. Can use uridine, adenosine, guanosine, cytidine, thymidine, inosine and xanthosine as substrates. Also catalyzes the reverse reactions.</text>
</comment>
<evidence type="ECO:0000313" key="5">
    <source>
        <dbReference type="Proteomes" id="UP000008721"/>
    </source>
</evidence>
<dbReference type="CDD" id="cd20296">
    <property type="entry name" value="cupin_PpnP-like"/>
    <property type="match status" value="1"/>
</dbReference>
<dbReference type="OrthoDB" id="9793848at2"/>
<dbReference type="GO" id="GO:0009032">
    <property type="term" value="F:thymidine phosphorylase activity"/>
    <property type="evidence" value="ECO:0007669"/>
    <property type="project" value="RHEA"/>
</dbReference>
<dbReference type="HAMAP" id="MF_01537">
    <property type="entry name" value="Nucleos_phosphorylase_PpnP"/>
    <property type="match status" value="1"/>
</dbReference>
<evidence type="ECO:0000256" key="2">
    <source>
        <dbReference type="ARBA" id="ARBA00022679"/>
    </source>
</evidence>
<dbReference type="STRING" id="709032.Sulku_0213"/>
<dbReference type="FunFam" id="2.60.120.10:FF:000016">
    <property type="entry name" value="Pyrimidine/purine nucleoside phosphorylase"/>
    <property type="match status" value="1"/>
</dbReference>
<dbReference type="KEGG" id="sku:Sulku_0213"/>
<comment type="catalytic activity">
    <reaction evidence="3">
        <text>uridine + phosphate = alpha-D-ribose 1-phosphate + uracil</text>
        <dbReference type="Rhea" id="RHEA:24388"/>
        <dbReference type="ChEBI" id="CHEBI:16704"/>
        <dbReference type="ChEBI" id="CHEBI:17568"/>
        <dbReference type="ChEBI" id="CHEBI:43474"/>
        <dbReference type="ChEBI" id="CHEBI:57720"/>
        <dbReference type="EC" id="2.4.2.2"/>
    </reaction>
</comment>
<reference evidence="4 5" key="1">
    <citation type="journal article" date="2012" name="Stand. Genomic Sci.">
        <title>Complete genome sequence of the sulfur compounds oxidizing chemolithoautotroph Sulfuricurvum kujiense type strain (YK-1(T)).</title>
        <authorList>
            <person name="Han C."/>
            <person name="Kotsyurbenko O."/>
            <person name="Chertkov O."/>
            <person name="Held B."/>
            <person name="Lapidus A."/>
            <person name="Nolan M."/>
            <person name="Lucas S."/>
            <person name="Hammon N."/>
            <person name="Deshpande S."/>
            <person name="Cheng J.F."/>
            <person name="Tapia R."/>
            <person name="Goodwin L.A."/>
            <person name="Pitluck S."/>
            <person name="Liolios K."/>
            <person name="Pagani I."/>
            <person name="Ivanova N."/>
            <person name="Mavromatis K."/>
            <person name="Mikhailova N."/>
            <person name="Pati A."/>
            <person name="Chen A."/>
            <person name="Palaniappan K."/>
            <person name="Land M."/>
            <person name="Hauser L."/>
            <person name="Chang Y.J."/>
            <person name="Jeffries C.D."/>
            <person name="Brambilla E.M."/>
            <person name="Rohde M."/>
            <person name="Spring S."/>
            <person name="Sikorski J."/>
            <person name="Goker M."/>
            <person name="Woyke T."/>
            <person name="Bristow J."/>
            <person name="Eisen J.A."/>
            <person name="Markowitz V."/>
            <person name="Hugenholtz P."/>
            <person name="Kyrpides N.C."/>
            <person name="Klenk H.P."/>
            <person name="Detter J.C."/>
        </authorList>
    </citation>
    <scope>NUCLEOTIDE SEQUENCE [LARGE SCALE GENOMIC DNA]</scope>
    <source>
        <strain evidence="5">ATCC BAA-921 / DSM 16994 / JCM 11577 / YK-1</strain>
    </source>
</reference>
<dbReference type="InterPro" id="IPR009664">
    <property type="entry name" value="Ppnp"/>
</dbReference>
<dbReference type="eggNOG" id="COG3123">
    <property type="taxonomic scope" value="Bacteria"/>
</dbReference>
<dbReference type="Pfam" id="PF06865">
    <property type="entry name" value="Ppnp"/>
    <property type="match status" value="1"/>
</dbReference>
<dbReference type="GO" id="GO:0005829">
    <property type="term" value="C:cytosol"/>
    <property type="evidence" value="ECO:0007669"/>
    <property type="project" value="TreeGrafter"/>
</dbReference>
<comment type="catalytic activity">
    <reaction evidence="3">
        <text>a purine D-ribonucleoside + phosphate = a purine nucleobase + alpha-D-ribose 1-phosphate</text>
        <dbReference type="Rhea" id="RHEA:19805"/>
        <dbReference type="ChEBI" id="CHEBI:26386"/>
        <dbReference type="ChEBI" id="CHEBI:43474"/>
        <dbReference type="ChEBI" id="CHEBI:57720"/>
        <dbReference type="ChEBI" id="CHEBI:142355"/>
        <dbReference type="EC" id="2.4.2.1"/>
    </reaction>
</comment>